<dbReference type="AlphaFoldDB" id="A0A5D3YB09"/>
<dbReference type="EMBL" id="VNHT01000119">
    <property type="protein sequence ID" value="TYP70935.1"/>
    <property type="molecule type" value="Genomic_DNA"/>
</dbReference>
<sequence>MSSERILMDAVEAAILNHAQTHSEWWQSNRERLCFNHEGALLYFAILACTASPQANIDLIGRMLCDKNLLKFELVHELGALIQTAFIYLDTSKQGDAMACVLNAWEEDFTEENRRAWILKKQAELIVTIPCYLRSPEAQAVLEAHENREGVLFLEPDIRAWSGTVSAPFSFEVFLDSSDGGVLCLLAHYIKYIKDFDDRLVGGKQQVGWQLREAASRHPLHFLQLLSAHWIEIPEEFCDDILDGVANYLERRYGNLQTNDTWKPINEPDAFILAGHILDELERHPKHWHYNRAALKALQACAYVIQDTQNAGRLVFKAIGFANLQEENPIKGDSVDLINQGINMIGECIAEALMIVANVSSI</sequence>
<accession>A0A5D3YB09</accession>
<dbReference type="RefSeq" id="WP_052752315.1">
    <property type="nucleotide sequence ID" value="NZ_CP011451.1"/>
</dbReference>
<evidence type="ECO:0000313" key="1">
    <source>
        <dbReference type="EMBL" id="TYP70935.1"/>
    </source>
</evidence>
<comment type="caution">
    <text evidence="1">The sequence shown here is derived from an EMBL/GenBank/DDBJ whole genome shotgun (WGS) entry which is preliminary data.</text>
</comment>
<gene>
    <name evidence="1" type="ORF">BCL69_11195</name>
</gene>
<proteinExistence type="predicted"/>
<reference evidence="1 2" key="1">
    <citation type="submission" date="2019-07" db="EMBL/GenBank/DDBJ databases">
        <title>Active sludge and wastewater microbial communities from Klosterneuburg, Austria.</title>
        <authorList>
            <person name="Wagner M."/>
        </authorList>
    </citation>
    <scope>NUCLEOTIDE SEQUENCE [LARGE SCALE GENOMIC DNA]</scope>
    <source>
        <strain evidence="1 2">Nm2</strain>
    </source>
</reference>
<organism evidence="1 2">
    <name type="scientific">Nitrosomonas communis</name>
    <dbReference type="NCBI Taxonomy" id="44574"/>
    <lineage>
        <taxon>Bacteria</taxon>
        <taxon>Pseudomonadati</taxon>
        <taxon>Pseudomonadota</taxon>
        <taxon>Betaproteobacteria</taxon>
        <taxon>Nitrosomonadales</taxon>
        <taxon>Nitrosomonadaceae</taxon>
        <taxon>Nitrosomonas</taxon>
    </lineage>
</organism>
<dbReference type="Proteomes" id="UP000324176">
    <property type="component" value="Unassembled WGS sequence"/>
</dbReference>
<evidence type="ECO:0000313" key="2">
    <source>
        <dbReference type="Proteomes" id="UP000324176"/>
    </source>
</evidence>
<name>A0A5D3YB09_9PROT</name>
<protein>
    <submittedName>
        <fullName evidence="1">Uncharacterized protein</fullName>
    </submittedName>
</protein>